<evidence type="ECO:0000313" key="1">
    <source>
        <dbReference type="EMBL" id="HIV26092.1"/>
    </source>
</evidence>
<dbReference type="EMBL" id="DVOO01000029">
    <property type="protein sequence ID" value="HIV26092.1"/>
    <property type="molecule type" value="Genomic_DNA"/>
</dbReference>
<evidence type="ECO:0000313" key="2">
    <source>
        <dbReference type="Proteomes" id="UP000824169"/>
    </source>
</evidence>
<organism evidence="1 2">
    <name type="scientific">Candidatus Scatomonas pullistercoris</name>
    <dbReference type="NCBI Taxonomy" id="2840920"/>
    <lineage>
        <taxon>Bacteria</taxon>
        <taxon>Bacillati</taxon>
        <taxon>Bacillota</taxon>
        <taxon>Clostridia</taxon>
        <taxon>Lachnospirales</taxon>
        <taxon>Lachnospiraceae</taxon>
        <taxon>Lachnospiraceae incertae sedis</taxon>
        <taxon>Candidatus Scatomonas</taxon>
    </lineage>
</organism>
<reference evidence="1" key="2">
    <citation type="journal article" date="2021" name="PeerJ">
        <title>Extensive microbial diversity within the chicken gut microbiome revealed by metagenomics and culture.</title>
        <authorList>
            <person name="Gilroy R."/>
            <person name="Ravi A."/>
            <person name="Getino M."/>
            <person name="Pursley I."/>
            <person name="Horton D.L."/>
            <person name="Alikhan N.F."/>
            <person name="Baker D."/>
            <person name="Gharbi K."/>
            <person name="Hall N."/>
            <person name="Watson M."/>
            <person name="Adriaenssens E.M."/>
            <person name="Foster-Nyarko E."/>
            <person name="Jarju S."/>
            <person name="Secka A."/>
            <person name="Antonio M."/>
            <person name="Oren A."/>
            <person name="Chaudhuri R.R."/>
            <person name="La Ragione R."/>
            <person name="Hildebrand F."/>
            <person name="Pallen M.J."/>
        </authorList>
    </citation>
    <scope>NUCLEOTIDE SEQUENCE</scope>
    <source>
        <strain evidence="1">CHK188-20938</strain>
    </source>
</reference>
<protein>
    <submittedName>
        <fullName evidence="1">Uncharacterized protein</fullName>
    </submittedName>
</protein>
<gene>
    <name evidence="1" type="ORF">IAB71_10015</name>
</gene>
<name>A0A9D1P4C8_9FIRM</name>
<reference evidence="1" key="1">
    <citation type="submission" date="2020-10" db="EMBL/GenBank/DDBJ databases">
        <authorList>
            <person name="Gilroy R."/>
        </authorList>
    </citation>
    <scope>NUCLEOTIDE SEQUENCE</scope>
    <source>
        <strain evidence="1">CHK188-20938</strain>
    </source>
</reference>
<dbReference type="AlphaFoldDB" id="A0A9D1P4C8"/>
<accession>A0A9D1P4C8</accession>
<comment type="caution">
    <text evidence="1">The sequence shown here is derived from an EMBL/GenBank/DDBJ whole genome shotgun (WGS) entry which is preliminary data.</text>
</comment>
<dbReference type="Proteomes" id="UP000824169">
    <property type="component" value="Unassembled WGS sequence"/>
</dbReference>
<sequence>MGGIIAAVVLIVVAIGFSAWWKGRLIGQGKIIQRAKDFVEYAEIFTTRPIVNEEYVAALKALDLKKTGVSLEGNTKAVKFSGIYFSASIHCVEQTEANSVHRFEFDSWKVKYGSPSFENEMNMLLTMVEKMFVQLDPNAQVSTVKNEIKTKRGIL</sequence>
<proteinExistence type="predicted"/>